<feature type="region of interest" description="Disordered" evidence="3">
    <location>
        <begin position="157"/>
        <end position="202"/>
    </location>
</feature>
<evidence type="ECO:0000256" key="1">
    <source>
        <dbReference type="ARBA" id="ARBA00010800"/>
    </source>
</evidence>
<dbReference type="Proteomes" id="UP000243797">
    <property type="component" value="Unassembled WGS sequence"/>
</dbReference>
<evidence type="ECO:0000256" key="2">
    <source>
        <dbReference type="ARBA" id="ARBA00022694"/>
    </source>
</evidence>
<dbReference type="PANTHER" id="PTHR15441:SF2">
    <property type="entry name" value="RIBONUCLEASE P_MRP PROTEIN SUBUNIT POP5"/>
    <property type="match status" value="1"/>
</dbReference>
<keyword evidence="5" id="KW-1185">Reference proteome</keyword>
<dbReference type="EMBL" id="NKHZ01000039">
    <property type="protein sequence ID" value="PNS18802.1"/>
    <property type="molecule type" value="Genomic_DNA"/>
</dbReference>
<dbReference type="InterPro" id="IPR038085">
    <property type="entry name" value="Rnp2-like_sf"/>
</dbReference>
<dbReference type="GO" id="GO:0000172">
    <property type="term" value="C:ribonuclease MRP complex"/>
    <property type="evidence" value="ECO:0007669"/>
    <property type="project" value="TreeGrafter"/>
</dbReference>
<evidence type="ECO:0000313" key="4">
    <source>
        <dbReference type="EMBL" id="PNS18802.1"/>
    </source>
</evidence>
<reference evidence="4 5" key="1">
    <citation type="submission" date="2017-06" db="EMBL/GenBank/DDBJ databases">
        <title>Draft genome sequence of a variant of Elsinoe murrayae.</title>
        <authorList>
            <person name="Cheng Q."/>
        </authorList>
    </citation>
    <scope>NUCLEOTIDE SEQUENCE [LARGE SCALE GENOMIC DNA]</scope>
    <source>
        <strain evidence="4 5">CQ-2017a</strain>
    </source>
</reference>
<comment type="similarity">
    <text evidence="1">Belongs to the eukaryotic/archaeal RNase P protein component 2 family.</text>
</comment>
<dbReference type="InParanoid" id="A0A2K1QUS0"/>
<dbReference type="Pfam" id="PF01900">
    <property type="entry name" value="RNase_P_Rpp14"/>
    <property type="match status" value="1"/>
</dbReference>
<dbReference type="Gene3D" id="3.30.70.3250">
    <property type="entry name" value="Ribonuclease P, Pop5 subunit"/>
    <property type="match status" value="1"/>
</dbReference>
<dbReference type="GO" id="GO:0001682">
    <property type="term" value="P:tRNA 5'-leader removal"/>
    <property type="evidence" value="ECO:0007669"/>
    <property type="project" value="InterPro"/>
</dbReference>
<organism evidence="4 5">
    <name type="scientific">Sphaceloma murrayae</name>
    <dbReference type="NCBI Taxonomy" id="2082308"/>
    <lineage>
        <taxon>Eukaryota</taxon>
        <taxon>Fungi</taxon>
        <taxon>Dikarya</taxon>
        <taxon>Ascomycota</taxon>
        <taxon>Pezizomycotina</taxon>
        <taxon>Dothideomycetes</taxon>
        <taxon>Dothideomycetidae</taxon>
        <taxon>Myriangiales</taxon>
        <taxon>Elsinoaceae</taxon>
        <taxon>Sphaceloma</taxon>
    </lineage>
</organism>
<dbReference type="OrthoDB" id="24745at2759"/>
<name>A0A2K1QUS0_9PEZI</name>
<proteinExistence type="inferred from homology"/>
<dbReference type="AlphaFoldDB" id="A0A2K1QUS0"/>
<gene>
    <name evidence="4" type="ORF">CAC42_5341</name>
</gene>
<feature type="compositionally biased region" description="Acidic residues" evidence="3">
    <location>
        <begin position="181"/>
        <end position="202"/>
    </location>
</feature>
<dbReference type="PANTHER" id="PTHR15441">
    <property type="entry name" value="RIBONUCLEASE P PROTEIN SUBUNIT P14"/>
    <property type="match status" value="1"/>
</dbReference>
<accession>A0A2K1QUS0</accession>
<feature type="compositionally biased region" description="Basic and acidic residues" evidence="3">
    <location>
        <begin position="157"/>
        <end position="175"/>
    </location>
</feature>
<dbReference type="GO" id="GO:0005730">
    <property type="term" value="C:nucleolus"/>
    <property type="evidence" value="ECO:0007669"/>
    <property type="project" value="TreeGrafter"/>
</dbReference>
<dbReference type="SUPFAM" id="SSF160350">
    <property type="entry name" value="Rnp2-like"/>
    <property type="match status" value="1"/>
</dbReference>
<comment type="caution">
    <text evidence="4">The sequence shown here is derived from an EMBL/GenBank/DDBJ whole genome shotgun (WGS) entry which is preliminary data.</text>
</comment>
<protein>
    <submittedName>
        <fullName evidence="4">Ribonuclease P/MRP protein subunit POP5</fullName>
    </submittedName>
</protein>
<dbReference type="FunCoup" id="A0A2K1QUS0">
    <property type="interactions" value="241"/>
</dbReference>
<dbReference type="GO" id="GO:0030681">
    <property type="term" value="C:multimeric ribonuclease P complex"/>
    <property type="evidence" value="ECO:0007669"/>
    <property type="project" value="TreeGrafter"/>
</dbReference>
<keyword evidence="2" id="KW-0819">tRNA processing</keyword>
<dbReference type="GO" id="GO:0033204">
    <property type="term" value="F:ribonuclease P RNA binding"/>
    <property type="evidence" value="ECO:0007669"/>
    <property type="project" value="TreeGrafter"/>
</dbReference>
<evidence type="ECO:0000256" key="3">
    <source>
        <dbReference type="SAM" id="MobiDB-lite"/>
    </source>
</evidence>
<evidence type="ECO:0000313" key="5">
    <source>
        <dbReference type="Proteomes" id="UP000243797"/>
    </source>
</evidence>
<sequence>MVRLKHRYLVLHFLYPSLPSTNQPSTPLPVPLQFSAPTPDTLTPALLTRLIRDSLSLLFGDYGSGMVSGSLKIMYLSTPTSTAIVRVSRAHYRLVWAALTMVGRLEGEKGVRGRKEPGREVVIRVVRVSGTVRKCEEEVIRRGMEVIRRARRDGEGREVGILDDGGGRERERENGMRVMDTEDEEEEEEEEEEDDDDDDEED</sequence>
<dbReference type="STRING" id="2082308.A0A2K1QUS0"/>
<dbReference type="InterPro" id="IPR002759">
    <property type="entry name" value="Pop5/Rpp14/Rnp2-like"/>
</dbReference>